<dbReference type="RefSeq" id="WP_072428889.1">
    <property type="nucleotide sequence ID" value="NZ_FPKR01000009.1"/>
</dbReference>
<evidence type="ECO:0000313" key="1">
    <source>
        <dbReference type="EMBL" id="SFZ77370.1"/>
    </source>
</evidence>
<accession>A0A1K2HM88</accession>
<gene>
    <name evidence="1" type="ORF">SAMN02745887_02374</name>
</gene>
<organism evidence="1 2">
    <name type="scientific">Chitinimonas taiwanensis DSM 18899</name>
    <dbReference type="NCBI Taxonomy" id="1121279"/>
    <lineage>
        <taxon>Bacteria</taxon>
        <taxon>Pseudomonadati</taxon>
        <taxon>Pseudomonadota</taxon>
        <taxon>Betaproteobacteria</taxon>
        <taxon>Neisseriales</taxon>
        <taxon>Chitinibacteraceae</taxon>
        <taxon>Chitinimonas</taxon>
    </lineage>
</organism>
<evidence type="ECO:0000313" key="2">
    <source>
        <dbReference type="Proteomes" id="UP000186513"/>
    </source>
</evidence>
<dbReference type="InterPro" id="IPR010662">
    <property type="entry name" value="RBBP9/YdeN"/>
</dbReference>
<dbReference type="Gene3D" id="3.40.50.1820">
    <property type="entry name" value="alpha/beta hydrolase"/>
    <property type="match status" value="1"/>
</dbReference>
<dbReference type="OrthoDB" id="9804993at2"/>
<dbReference type="Pfam" id="PF06821">
    <property type="entry name" value="Ser_hydrolase"/>
    <property type="match status" value="1"/>
</dbReference>
<sequence>MHLLIHPGWQDSGPSHWQTHWQATLPHAQRVSQADWLQPELDDWVASLDTQIDAAAGPVLLACHSLGCLNLVHWAQRYPHKAAKVAAALLVAPADVERPDAPLAIRGFAPIPRQLLPFPCTVVASDNDPFSQLASSRALAQAWGAELVVLKGAGHINSDAGFGPWPEGQALLDNLRARVAC</sequence>
<reference evidence="1 2" key="1">
    <citation type="submission" date="2016-11" db="EMBL/GenBank/DDBJ databases">
        <authorList>
            <person name="Jaros S."/>
            <person name="Januszkiewicz K."/>
            <person name="Wedrychowicz H."/>
        </authorList>
    </citation>
    <scope>NUCLEOTIDE SEQUENCE [LARGE SCALE GENOMIC DNA]</scope>
    <source>
        <strain evidence="1 2">DSM 18899</strain>
    </source>
</reference>
<dbReference type="AlphaFoldDB" id="A0A1K2HM88"/>
<keyword evidence="2" id="KW-1185">Reference proteome</keyword>
<dbReference type="SUPFAM" id="SSF53474">
    <property type="entry name" value="alpha/beta-Hydrolases"/>
    <property type="match status" value="1"/>
</dbReference>
<dbReference type="InterPro" id="IPR029058">
    <property type="entry name" value="AB_hydrolase_fold"/>
</dbReference>
<dbReference type="Proteomes" id="UP000186513">
    <property type="component" value="Unassembled WGS sequence"/>
</dbReference>
<dbReference type="STRING" id="1121279.SAMN02745887_02374"/>
<protein>
    <recommendedName>
        <fullName evidence="3">Alpha/beta hydrolase family protein</fullName>
    </recommendedName>
</protein>
<name>A0A1K2HM88_9NEIS</name>
<evidence type="ECO:0008006" key="3">
    <source>
        <dbReference type="Google" id="ProtNLM"/>
    </source>
</evidence>
<dbReference type="EMBL" id="FPKR01000009">
    <property type="protein sequence ID" value="SFZ77370.1"/>
    <property type="molecule type" value="Genomic_DNA"/>
</dbReference>
<dbReference type="GO" id="GO:0016787">
    <property type="term" value="F:hydrolase activity"/>
    <property type="evidence" value="ECO:0007669"/>
    <property type="project" value="InterPro"/>
</dbReference>
<proteinExistence type="predicted"/>